<evidence type="ECO:0000313" key="1">
    <source>
        <dbReference type="EMBL" id="KAJ4461965.1"/>
    </source>
</evidence>
<proteinExistence type="predicted"/>
<reference evidence="1" key="1">
    <citation type="journal article" date="2022" name="bioRxiv">
        <title>Genomics of Preaxostyla Flagellates Illuminates Evolutionary Transitions and the Path Towards Mitochondrial Loss.</title>
        <authorList>
            <person name="Novak L.V.F."/>
            <person name="Treitli S.C."/>
            <person name="Pyrih J."/>
            <person name="Halakuc P."/>
            <person name="Pipaliya S.V."/>
            <person name="Vacek V."/>
            <person name="Brzon O."/>
            <person name="Soukal P."/>
            <person name="Eme L."/>
            <person name="Dacks J.B."/>
            <person name="Karnkowska A."/>
            <person name="Elias M."/>
            <person name="Hampl V."/>
        </authorList>
    </citation>
    <scope>NUCLEOTIDE SEQUENCE</scope>
    <source>
        <strain evidence="1">RCP-MX</strain>
    </source>
</reference>
<sequence>MVFDDDPSGELDHLPTPTADALAALVGPCKGLTELTLPTCEPALWGCCGRTAAGGVYAPWVDEAFAGHTQLATLCIPGGDAMMPVLPRILGHLPGLVNFDLSTNEAFDPTALLTALVSHCPRLEALHLSVMCGCWEDFDPTPLGHSAQLCAQLKQLSLPEVAPSPQLEALLESLTHLERLILEQPTPALAHLAPHLTHLTVHQGSVDTLPDVGLVRLESFAIAADVTSGGPVLARLLGANRATIRSLSLCPCEPIGPLVAVLDTCPVLAELHLYLGPGSPVDLPPSLLNRLKSLHLIMNAGAPPYSRPFRIVSTSLGELDLDLCLGPDVSVTLACPALVSLTLYTNQPHSSLPLVLCCPALRRLTGLGRQGLAAECQAMPFLTQVRYTQYEGIFSPAEKTQHPPRPALAALLAGSPRLSRLSGLCFTHPEQLTELCQAAPALADLQATLAHNLSRSTSNDNRVDLRLPGHVVTIALTLTLALPDTLPKPDQTAPVSLRIEAPGLRYCTLLEDEPARAPVALCSLTLGCPVLVGLSLHSMPALATLTLDNTSMALRCLQISLCPALEPSCLLAGMQGHGGAAPLRKLVLLDAPMSCHPQLAVALSALPRLTHLELGFHPAPRLALACPALRCLRLPVSASVTARRRKDKEQQQFTTVLRSLVLDCPLLEELRGPLGTDLERFELTGGEAVYLRRVGVVSHEWAKRLEGRWPGATLVEE</sequence>
<name>A0ABQ8US50_9EUKA</name>
<keyword evidence="2" id="KW-1185">Reference proteome</keyword>
<evidence type="ECO:0000313" key="2">
    <source>
        <dbReference type="Proteomes" id="UP001141327"/>
    </source>
</evidence>
<dbReference type="SUPFAM" id="SSF52047">
    <property type="entry name" value="RNI-like"/>
    <property type="match status" value="1"/>
</dbReference>
<dbReference type="Gene3D" id="3.80.10.10">
    <property type="entry name" value="Ribonuclease Inhibitor"/>
    <property type="match status" value="1"/>
</dbReference>
<accession>A0ABQ8US50</accession>
<organism evidence="1 2">
    <name type="scientific">Paratrimastix pyriformis</name>
    <dbReference type="NCBI Taxonomy" id="342808"/>
    <lineage>
        <taxon>Eukaryota</taxon>
        <taxon>Metamonada</taxon>
        <taxon>Preaxostyla</taxon>
        <taxon>Paratrimastigidae</taxon>
        <taxon>Paratrimastix</taxon>
    </lineage>
</organism>
<comment type="caution">
    <text evidence="1">The sequence shown here is derived from an EMBL/GenBank/DDBJ whole genome shotgun (WGS) entry which is preliminary data.</text>
</comment>
<dbReference type="Proteomes" id="UP001141327">
    <property type="component" value="Unassembled WGS sequence"/>
</dbReference>
<gene>
    <name evidence="1" type="ORF">PAPYR_1669</name>
</gene>
<dbReference type="EMBL" id="JAPMOS010000005">
    <property type="protein sequence ID" value="KAJ4461965.1"/>
    <property type="molecule type" value="Genomic_DNA"/>
</dbReference>
<dbReference type="InterPro" id="IPR032675">
    <property type="entry name" value="LRR_dom_sf"/>
</dbReference>
<protein>
    <submittedName>
        <fullName evidence="1">Uncharacterized protein</fullName>
    </submittedName>
</protein>